<sequence length="151" mass="17077">MLIRLISGFFLLSCLTACGSKSDADQPLRDEAIRYHTEANEIQQAVELKLDQLDSLKTVLASRKTSQSQALSQSLDSLKTAFEAWEENLIEPPGMPAHSHEHGEGHEHHHNHSDGTMKDLPADQMRDLQKELLNNIRQIQQRTEQVMAQVK</sequence>
<feature type="coiled-coil region" evidence="1">
    <location>
        <begin position="122"/>
        <end position="149"/>
    </location>
</feature>
<dbReference type="STRING" id="1178516.AWR27_00080"/>
<dbReference type="EMBL" id="CP014263">
    <property type="protein sequence ID" value="AQG82227.1"/>
    <property type="molecule type" value="Genomic_DNA"/>
</dbReference>
<dbReference type="Proteomes" id="UP000187941">
    <property type="component" value="Chromosome"/>
</dbReference>
<keyword evidence="4" id="KW-1185">Reference proteome</keyword>
<evidence type="ECO:0000256" key="2">
    <source>
        <dbReference type="SAM" id="MobiDB-lite"/>
    </source>
</evidence>
<organism evidence="3 4">
    <name type="scientific">Spirosoma montaniterrae</name>
    <dbReference type="NCBI Taxonomy" id="1178516"/>
    <lineage>
        <taxon>Bacteria</taxon>
        <taxon>Pseudomonadati</taxon>
        <taxon>Bacteroidota</taxon>
        <taxon>Cytophagia</taxon>
        <taxon>Cytophagales</taxon>
        <taxon>Cytophagaceae</taxon>
        <taxon>Spirosoma</taxon>
    </lineage>
</organism>
<evidence type="ECO:0000313" key="4">
    <source>
        <dbReference type="Proteomes" id="UP000187941"/>
    </source>
</evidence>
<accession>A0A1P9X3P2</accession>
<reference evidence="3 4" key="1">
    <citation type="submission" date="2016-01" db="EMBL/GenBank/DDBJ databases">
        <authorList>
            <person name="Oliw E.H."/>
        </authorList>
    </citation>
    <scope>NUCLEOTIDE SEQUENCE [LARGE SCALE GENOMIC DNA]</scope>
    <source>
        <strain evidence="3 4">DY10</strain>
    </source>
</reference>
<proteinExistence type="predicted"/>
<evidence type="ECO:0000313" key="3">
    <source>
        <dbReference type="EMBL" id="AQG82227.1"/>
    </source>
</evidence>
<feature type="region of interest" description="Disordered" evidence="2">
    <location>
        <begin position="87"/>
        <end position="120"/>
    </location>
</feature>
<dbReference type="RefSeq" id="WP_077133702.1">
    <property type="nucleotide sequence ID" value="NZ_CP014263.1"/>
</dbReference>
<protein>
    <submittedName>
        <fullName evidence="3">Uncharacterized protein</fullName>
    </submittedName>
</protein>
<keyword evidence="1" id="KW-0175">Coiled coil</keyword>
<gene>
    <name evidence="3" type="ORF">AWR27_00080</name>
</gene>
<evidence type="ECO:0000256" key="1">
    <source>
        <dbReference type="SAM" id="Coils"/>
    </source>
</evidence>
<dbReference type="KEGG" id="smon:AWR27_00080"/>
<dbReference type="AlphaFoldDB" id="A0A1P9X3P2"/>
<feature type="compositionally biased region" description="Basic and acidic residues" evidence="2">
    <location>
        <begin position="98"/>
        <end position="120"/>
    </location>
</feature>
<name>A0A1P9X3P2_9BACT</name>